<dbReference type="EMBL" id="OV170221">
    <property type="protein sequence ID" value="CAH0713959.1"/>
    <property type="molecule type" value="Genomic_DNA"/>
</dbReference>
<dbReference type="PANTHER" id="PTHR21356:SF1">
    <property type="entry name" value="ARMADILLO REPEAT-CONTAINING PROTEIN 2"/>
    <property type="match status" value="1"/>
</dbReference>
<feature type="compositionally biased region" description="Polar residues" evidence="1">
    <location>
        <begin position="162"/>
        <end position="174"/>
    </location>
</feature>
<gene>
    <name evidence="2" type="ORF">BINO364_LOCUS1056</name>
</gene>
<evidence type="ECO:0000313" key="3">
    <source>
        <dbReference type="Proteomes" id="UP000838878"/>
    </source>
</evidence>
<feature type="compositionally biased region" description="Basic and acidic residues" evidence="1">
    <location>
        <begin position="62"/>
        <end position="73"/>
    </location>
</feature>
<dbReference type="AlphaFoldDB" id="A0A8J9U623"/>
<protein>
    <submittedName>
        <fullName evidence="2">Uncharacterized protein</fullName>
    </submittedName>
</protein>
<dbReference type="GO" id="GO:0044782">
    <property type="term" value="P:cilium organization"/>
    <property type="evidence" value="ECO:0007669"/>
    <property type="project" value="TreeGrafter"/>
</dbReference>
<evidence type="ECO:0000256" key="1">
    <source>
        <dbReference type="SAM" id="MobiDB-lite"/>
    </source>
</evidence>
<accession>A0A8J9U623</accession>
<name>A0A8J9U623_9NEOP</name>
<feature type="non-terminal residue" evidence="2">
    <location>
        <position position="217"/>
    </location>
</feature>
<sequence length="217" mass="23725">MGERCAGRSVGAPFYAPRRKTSAEIISEARAAISTAEMSNVAGTGVGALRPLRTRRPFTPRESQRTLFTERTRKKDQRPPSAFDLKCLTLSETAEDVLVASGSHFGCLDEDSIIEETLTELHNTKKKPEVKSQKDRLGDGWGGFPKLPHLSGRSKPLHRRNNTGQSVDAVSPDSSTKKKHFFAGRSLSCDTAVGLADVSVRQLAVQLPSTVTNDYEK</sequence>
<keyword evidence="3" id="KW-1185">Reference proteome</keyword>
<proteinExistence type="predicted"/>
<feature type="compositionally biased region" description="Basic and acidic residues" evidence="1">
    <location>
        <begin position="124"/>
        <end position="138"/>
    </location>
</feature>
<dbReference type="PANTHER" id="PTHR21356">
    <property type="entry name" value="ARMADILLO REPEAT CONTAINING 2"/>
    <property type="match status" value="1"/>
</dbReference>
<dbReference type="InterPro" id="IPR038905">
    <property type="entry name" value="ARMC2"/>
</dbReference>
<evidence type="ECO:0000313" key="2">
    <source>
        <dbReference type="EMBL" id="CAH0713959.1"/>
    </source>
</evidence>
<feature type="region of interest" description="Disordered" evidence="1">
    <location>
        <begin position="58"/>
        <end position="80"/>
    </location>
</feature>
<organism evidence="2 3">
    <name type="scientific">Brenthis ino</name>
    <name type="common">lesser marbled fritillary</name>
    <dbReference type="NCBI Taxonomy" id="405034"/>
    <lineage>
        <taxon>Eukaryota</taxon>
        <taxon>Metazoa</taxon>
        <taxon>Ecdysozoa</taxon>
        <taxon>Arthropoda</taxon>
        <taxon>Hexapoda</taxon>
        <taxon>Insecta</taxon>
        <taxon>Pterygota</taxon>
        <taxon>Neoptera</taxon>
        <taxon>Endopterygota</taxon>
        <taxon>Lepidoptera</taxon>
        <taxon>Glossata</taxon>
        <taxon>Ditrysia</taxon>
        <taxon>Papilionoidea</taxon>
        <taxon>Nymphalidae</taxon>
        <taxon>Heliconiinae</taxon>
        <taxon>Argynnini</taxon>
        <taxon>Brenthis</taxon>
    </lineage>
</organism>
<dbReference type="OrthoDB" id="247006at2759"/>
<dbReference type="Proteomes" id="UP000838878">
    <property type="component" value="Chromosome 1"/>
</dbReference>
<feature type="region of interest" description="Disordered" evidence="1">
    <location>
        <begin position="124"/>
        <end position="177"/>
    </location>
</feature>
<reference evidence="2" key="1">
    <citation type="submission" date="2021-12" db="EMBL/GenBank/DDBJ databases">
        <authorList>
            <person name="Martin H S."/>
        </authorList>
    </citation>
    <scope>NUCLEOTIDE SEQUENCE</scope>
</reference>